<feature type="active site" evidence="6">
    <location>
        <position position="141"/>
    </location>
</feature>
<organism evidence="10 11">
    <name type="scientific">Protaetiibacter intestinalis</name>
    <dbReference type="NCBI Taxonomy" id="2419774"/>
    <lineage>
        <taxon>Bacteria</taxon>
        <taxon>Bacillati</taxon>
        <taxon>Actinomycetota</taxon>
        <taxon>Actinomycetes</taxon>
        <taxon>Micrococcales</taxon>
        <taxon>Microbacteriaceae</taxon>
        <taxon>Protaetiibacter</taxon>
    </lineage>
</organism>
<comment type="subcellular location">
    <subcellularLocation>
        <location evidence="2">Cell membrane</location>
        <topology evidence="2">Single-pass type II membrane protein</topology>
    </subcellularLocation>
    <subcellularLocation>
        <location evidence="7">Membrane</location>
        <topology evidence="7">Single-pass type II membrane protein</topology>
    </subcellularLocation>
</comment>
<dbReference type="GO" id="GO:0009003">
    <property type="term" value="F:signal peptidase activity"/>
    <property type="evidence" value="ECO:0007669"/>
    <property type="project" value="UniProtKB-EC"/>
</dbReference>
<evidence type="ECO:0000256" key="8">
    <source>
        <dbReference type="SAM" id="MobiDB-lite"/>
    </source>
</evidence>
<comment type="similarity">
    <text evidence="3 7">Belongs to the peptidase S26 family.</text>
</comment>
<comment type="catalytic activity">
    <reaction evidence="1 7">
        <text>Cleavage of hydrophobic, N-terminal signal or leader sequences from secreted and periplasmic proteins.</text>
        <dbReference type="EC" id="3.4.21.89"/>
    </reaction>
</comment>
<evidence type="ECO:0000256" key="7">
    <source>
        <dbReference type="RuleBase" id="RU362042"/>
    </source>
</evidence>
<keyword evidence="7" id="KW-0812">Transmembrane</keyword>
<keyword evidence="7" id="KW-1133">Transmembrane helix</keyword>
<name>A0A387B4U3_9MICO</name>
<dbReference type="RefSeq" id="WP_120762949.1">
    <property type="nucleotide sequence ID" value="NZ_CP032630.1"/>
</dbReference>
<feature type="domain" description="Peptidase S26" evidence="9">
    <location>
        <begin position="38"/>
        <end position="235"/>
    </location>
</feature>
<feature type="region of interest" description="Disordered" evidence="8">
    <location>
        <begin position="1"/>
        <end position="28"/>
    </location>
</feature>
<dbReference type="NCBIfam" id="TIGR02227">
    <property type="entry name" value="sigpep_I_bact"/>
    <property type="match status" value="1"/>
</dbReference>
<dbReference type="CDD" id="cd06530">
    <property type="entry name" value="S26_SPase_I"/>
    <property type="match status" value="1"/>
</dbReference>
<dbReference type="InterPro" id="IPR036286">
    <property type="entry name" value="LexA/Signal_pep-like_sf"/>
</dbReference>
<evidence type="ECO:0000259" key="9">
    <source>
        <dbReference type="Pfam" id="PF10502"/>
    </source>
</evidence>
<dbReference type="GO" id="GO:0004252">
    <property type="term" value="F:serine-type endopeptidase activity"/>
    <property type="evidence" value="ECO:0007669"/>
    <property type="project" value="InterPro"/>
</dbReference>
<dbReference type="OrthoDB" id="9815782at2"/>
<dbReference type="PANTHER" id="PTHR43390:SF1">
    <property type="entry name" value="CHLOROPLAST PROCESSING PEPTIDASE"/>
    <property type="match status" value="1"/>
</dbReference>
<keyword evidence="7" id="KW-0645">Protease</keyword>
<evidence type="ECO:0000256" key="3">
    <source>
        <dbReference type="ARBA" id="ARBA00009370"/>
    </source>
</evidence>
<accession>A0A387B4U3</accession>
<dbReference type="Gene3D" id="2.10.109.10">
    <property type="entry name" value="Umud Fragment, subunit A"/>
    <property type="match status" value="1"/>
</dbReference>
<dbReference type="GO" id="GO:0005886">
    <property type="term" value="C:plasma membrane"/>
    <property type="evidence" value="ECO:0007669"/>
    <property type="project" value="UniProtKB-SubCell"/>
</dbReference>
<sequence length="281" mass="30977">MSDEIDARTSERAEPDAAETPEDAATSKRKRGAGAFLRDVALIIVAAVVISFLIKTFLIRSFYIPSESMEDTLLKNDRIIVNQLEPDLVPIQHGDVVVFKDPGGWLEPTFQPEQNPVAGFFDWLLSIVGLTAPDSNDHLIKRVIGLPGDHVVCCDDFGRMSVNGVALDESAYVKLPDGVTKVSKDDFDVTVPEGSLWVMGDNRWNSRDSRYNRDNPGNGFVPIDNVVGRAVLITWPIDRWSWLDNYPVTFEGVEEARTTPPATDDSQSTEPEPEATETSGG</sequence>
<dbReference type="PANTHER" id="PTHR43390">
    <property type="entry name" value="SIGNAL PEPTIDASE I"/>
    <property type="match status" value="1"/>
</dbReference>
<gene>
    <name evidence="10" type="primary">lepB</name>
    <name evidence="10" type="ORF">D7I47_10240</name>
</gene>
<feature type="transmembrane region" description="Helical" evidence="7">
    <location>
        <begin position="36"/>
        <end position="58"/>
    </location>
</feature>
<feature type="region of interest" description="Disordered" evidence="8">
    <location>
        <begin position="253"/>
        <end position="281"/>
    </location>
</feature>
<evidence type="ECO:0000313" key="10">
    <source>
        <dbReference type="EMBL" id="AYF98602.1"/>
    </source>
</evidence>
<dbReference type="EC" id="3.4.21.89" evidence="4 7"/>
<dbReference type="Proteomes" id="UP000278886">
    <property type="component" value="Chromosome"/>
</dbReference>
<keyword evidence="5 7" id="KW-0378">Hydrolase</keyword>
<keyword evidence="11" id="KW-1185">Reference proteome</keyword>
<evidence type="ECO:0000256" key="4">
    <source>
        <dbReference type="ARBA" id="ARBA00013208"/>
    </source>
</evidence>
<dbReference type="GO" id="GO:0006465">
    <property type="term" value="P:signal peptide processing"/>
    <property type="evidence" value="ECO:0007669"/>
    <property type="project" value="InterPro"/>
</dbReference>
<dbReference type="InterPro" id="IPR000223">
    <property type="entry name" value="Pept_S26A_signal_pept_1"/>
</dbReference>
<dbReference type="SUPFAM" id="SSF51306">
    <property type="entry name" value="LexA/Signal peptidase"/>
    <property type="match status" value="1"/>
</dbReference>
<dbReference type="EMBL" id="CP032630">
    <property type="protein sequence ID" value="AYF98602.1"/>
    <property type="molecule type" value="Genomic_DNA"/>
</dbReference>
<dbReference type="PROSITE" id="PS00761">
    <property type="entry name" value="SPASE_I_3"/>
    <property type="match status" value="1"/>
</dbReference>
<feature type="active site" evidence="6">
    <location>
        <position position="68"/>
    </location>
</feature>
<dbReference type="InterPro" id="IPR019758">
    <property type="entry name" value="Pept_S26A_signal_pept_1_CS"/>
</dbReference>
<keyword evidence="7" id="KW-0472">Membrane</keyword>
<protein>
    <recommendedName>
        <fullName evidence="4 7">Signal peptidase I</fullName>
        <ecNumber evidence="4 7">3.4.21.89</ecNumber>
    </recommendedName>
</protein>
<dbReference type="InterPro" id="IPR019533">
    <property type="entry name" value="Peptidase_S26"/>
</dbReference>
<dbReference type="Pfam" id="PF10502">
    <property type="entry name" value="Peptidase_S26"/>
    <property type="match status" value="1"/>
</dbReference>
<evidence type="ECO:0000256" key="1">
    <source>
        <dbReference type="ARBA" id="ARBA00000677"/>
    </source>
</evidence>
<proteinExistence type="inferred from homology"/>
<dbReference type="AlphaFoldDB" id="A0A387B4U3"/>
<dbReference type="KEGG" id="lyd:D7I47_10240"/>
<evidence type="ECO:0000256" key="6">
    <source>
        <dbReference type="PIRSR" id="PIRSR600223-1"/>
    </source>
</evidence>
<dbReference type="PRINTS" id="PR00727">
    <property type="entry name" value="LEADERPTASE"/>
</dbReference>
<evidence type="ECO:0000313" key="11">
    <source>
        <dbReference type="Proteomes" id="UP000278886"/>
    </source>
</evidence>
<evidence type="ECO:0000256" key="5">
    <source>
        <dbReference type="ARBA" id="ARBA00022801"/>
    </source>
</evidence>
<feature type="compositionally biased region" description="Basic and acidic residues" evidence="8">
    <location>
        <begin position="1"/>
        <end position="15"/>
    </location>
</feature>
<evidence type="ECO:0000256" key="2">
    <source>
        <dbReference type="ARBA" id="ARBA00004401"/>
    </source>
</evidence>
<reference evidence="11" key="1">
    <citation type="submission" date="2018-09" db="EMBL/GenBank/DDBJ databases">
        <title>Genome sequencing of strain 2DFWR-13.</title>
        <authorList>
            <person name="Heo J."/>
            <person name="Kim S.-J."/>
            <person name="Kwon S.-W."/>
        </authorList>
    </citation>
    <scope>NUCLEOTIDE SEQUENCE [LARGE SCALE GENOMIC DNA]</scope>
    <source>
        <strain evidence="11">2DFWR-13</strain>
    </source>
</reference>